<keyword evidence="2" id="KW-1185">Reference proteome</keyword>
<evidence type="ECO:0000313" key="1">
    <source>
        <dbReference type="EMBL" id="ODA31007.1"/>
    </source>
</evidence>
<dbReference type="Pfam" id="PF04222">
    <property type="entry name" value="DUF416"/>
    <property type="match status" value="1"/>
</dbReference>
<dbReference type="AlphaFoldDB" id="A0A1C3ECM5"/>
<dbReference type="EMBL" id="LYBM01000042">
    <property type="protein sequence ID" value="ODA31007.1"/>
    <property type="molecule type" value="Genomic_DNA"/>
</dbReference>
<evidence type="ECO:0000313" key="2">
    <source>
        <dbReference type="Proteomes" id="UP000094936"/>
    </source>
</evidence>
<organism evidence="1 2">
    <name type="scientific">Veronia pacifica</name>
    <dbReference type="NCBI Taxonomy" id="1080227"/>
    <lineage>
        <taxon>Bacteria</taxon>
        <taxon>Pseudomonadati</taxon>
        <taxon>Pseudomonadota</taxon>
        <taxon>Gammaproteobacteria</taxon>
        <taxon>Vibrionales</taxon>
        <taxon>Vibrionaceae</taxon>
        <taxon>Veronia</taxon>
    </lineage>
</organism>
<gene>
    <name evidence="1" type="ORF">A8L45_18405</name>
</gene>
<protein>
    <recommendedName>
        <fullName evidence="3">DUF416 domain-containing protein</fullName>
    </recommendedName>
</protein>
<dbReference type="OrthoDB" id="9204516at2"/>
<dbReference type="Proteomes" id="UP000094936">
    <property type="component" value="Unassembled WGS sequence"/>
</dbReference>
<proteinExistence type="predicted"/>
<dbReference type="RefSeq" id="WP_068904824.1">
    <property type="nucleotide sequence ID" value="NZ_JBHUIF010000005.1"/>
</dbReference>
<dbReference type="InterPro" id="IPR007338">
    <property type="entry name" value="DUF416"/>
</dbReference>
<reference evidence="1 2" key="1">
    <citation type="submission" date="2016-05" db="EMBL/GenBank/DDBJ databases">
        <title>Genomic Taxonomy of the Vibrionaceae.</title>
        <authorList>
            <person name="Gomez-Gil B."/>
            <person name="Enciso-Ibarra J."/>
        </authorList>
    </citation>
    <scope>NUCLEOTIDE SEQUENCE [LARGE SCALE GENOMIC DNA]</scope>
    <source>
        <strain evidence="1 2">CAIM 1920</strain>
    </source>
</reference>
<accession>A0A1C3ECM5</accession>
<evidence type="ECO:0008006" key="3">
    <source>
        <dbReference type="Google" id="ProtNLM"/>
    </source>
</evidence>
<dbReference type="STRING" id="1080227.A8L45_18405"/>
<dbReference type="InterPro" id="IPR023381">
    <property type="entry name" value="YP001051499.1-like_dom_sf"/>
</dbReference>
<dbReference type="Gene3D" id="1.20.1590.10">
    <property type="entry name" value="YP_001051499.1 domain like"/>
    <property type="match status" value="1"/>
</dbReference>
<name>A0A1C3ECM5_9GAMM</name>
<sequence>MLRNPIQLRLEKLEPWQHITFMTALVERMYPNYAAFCQQTEFAEPQAFRQIIDSIWEILTVKTAKVNFERQLEKLEDLIPAEEDFDLYLTYPAIDACVALSTLLHALLDRDLLMESVLKVSQQSVSSVSQLEQAQTGEEVTDENQKEVESVCAEWDVQWAIFRALKDSDGRDIEMIKGIRTELREEGISNLGLSLSDQ</sequence>
<comment type="caution">
    <text evidence="1">The sequence shown here is derived from an EMBL/GenBank/DDBJ whole genome shotgun (WGS) entry which is preliminary data.</text>
</comment>